<dbReference type="GO" id="GO:0005737">
    <property type="term" value="C:cytoplasm"/>
    <property type="evidence" value="ECO:0007669"/>
    <property type="project" value="UniProtKB-SubCell"/>
</dbReference>
<evidence type="ECO:0000256" key="2">
    <source>
        <dbReference type="ARBA" id="ARBA00022490"/>
    </source>
</evidence>
<evidence type="ECO:0000256" key="3">
    <source>
        <dbReference type="ARBA" id="ARBA00022712"/>
    </source>
</evidence>
<sequence>MDHRHNLFVSSNGSVESGWTVYLEDSSSSLFTPRIQNEELDLSMLSDASSGPPIFRENEPVFPENESGRCFCDTTPTLFSKGSRKMKGGDGRRRPEQTASFLDDTASSDPNFNFHNSESSTSCQNPSGNQRQKNQLSQFRKQINGKRSGLK</sequence>
<proteinExistence type="inferred from homology"/>
<keyword evidence="4" id="KW-0932">Cytokinin signaling pathway</keyword>
<dbReference type="PANTHER" id="PTHR33347:SF34">
    <property type="entry name" value="PROTEIN SOB FIVE-LIKE 6"/>
    <property type="match status" value="1"/>
</dbReference>
<evidence type="ECO:0000256" key="1">
    <source>
        <dbReference type="ARBA" id="ARBA00004496"/>
    </source>
</evidence>
<dbReference type="KEGG" id="cmax:111486186"/>
<comment type="subcellular location">
    <subcellularLocation>
        <location evidence="1">Cytoplasm</location>
    </subcellularLocation>
</comment>
<dbReference type="RefSeq" id="XP_022988988.1">
    <property type="nucleotide sequence ID" value="XM_023133220.1"/>
</dbReference>
<organism evidence="8 9">
    <name type="scientific">Cucurbita maxima</name>
    <name type="common">Pumpkin</name>
    <name type="synonym">Winter squash</name>
    <dbReference type="NCBI Taxonomy" id="3661"/>
    <lineage>
        <taxon>Eukaryota</taxon>
        <taxon>Viridiplantae</taxon>
        <taxon>Streptophyta</taxon>
        <taxon>Embryophyta</taxon>
        <taxon>Tracheophyta</taxon>
        <taxon>Spermatophyta</taxon>
        <taxon>Magnoliopsida</taxon>
        <taxon>eudicotyledons</taxon>
        <taxon>Gunneridae</taxon>
        <taxon>Pentapetalae</taxon>
        <taxon>rosids</taxon>
        <taxon>fabids</taxon>
        <taxon>Cucurbitales</taxon>
        <taxon>Cucurbitaceae</taxon>
        <taxon>Cucurbiteae</taxon>
        <taxon>Cucurbita</taxon>
    </lineage>
</organism>
<feature type="region of interest" description="Disordered" evidence="7">
    <location>
        <begin position="45"/>
        <end position="151"/>
    </location>
</feature>
<dbReference type="GO" id="GO:0009736">
    <property type="term" value="P:cytokinin-activated signaling pathway"/>
    <property type="evidence" value="ECO:0007669"/>
    <property type="project" value="UniProtKB-KW"/>
</dbReference>
<comment type="similarity">
    <text evidence="6">Belongs to the SOFL plant protein family.</text>
</comment>
<evidence type="ECO:0000313" key="8">
    <source>
        <dbReference type="Proteomes" id="UP000504608"/>
    </source>
</evidence>
<dbReference type="OrthoDB" id="759087at2759"/>
<dbReference type="GeneID" id="111486186"/>
<name>A0A6J1JNX8_CUCMA</name>
<reference evidence="9" key="1">
    <citation type="submission" date="2025-08" db="UniProtKB">
        <authorList>
            <consortium name="RefSeq"/>
        </authorList>
    </citation>
    <scope>IDENTIFICATION</scope>
    <source>
        <tissue evidence="9">Young leaves</tissue>
    </source>
</reference>
<dbReference type="InterPro" id="IPR044670">
    <property type="entry name" value="SOFL"/>
</dbReference>
<accession>A0A6J1JNX8</accession>
<evidence type="ECO:0000256" key="4">
    <source>
        <dbReference type="ARBA" id="ARBA00022864"/>
    </source>
</evidence>
<gene>
    <name evidence="9" type="primary">LOC111486186</name>
</gene>
<keyword evidence="5" id="KW-0539">Nucleus</keyword>
<dbReference type="PANTHER" id="PTHR33347">
    <property type="entry name" value="OSJNBA0091C07.3 PROTEIN"/>
    <property type="match status" value="1"/>
</dbReference>
<keyword evidence="8" id="KW-1185">Reference proteome</keyword>
<evidence type="ECO:0000256" key="6">
    <source>
        <dbReference type="ARBA" id="ARBA00024199"/>
    </source>
</evidence>
<feature type="compositionally biased region" description="Polar residues" evidence="7">
    <location>
        <begin position="97"/>
        <end position="141"/>
    </location>
</feature>
<dbReference type="Proteomes" id="UP000504608">
    <property type="component" value="Unplaced"/>
</dbReference>
<keyword evidence="2" id="KW-0963">Cytoplasm</keyword>
<evidence type="ECO:0000256" key="7">
    <source>
        <dbReference type="SAM" id="MobiDB-lite"/>
    </source>
</evidence>
<evidence type="ECO:0000256" key="5">
    <source>
        <dbReference type="ARBA" id="ARBA00023242"/>
    </source>
</evidence>
<feature type="compositionally biased region" description="Basic and acidic residues" evidence="7">
    <location>
        <begin position="87"/>
        <end position="96"/>
    </location>
</feature>
<dbReference type="GO" id="GO:0009691">
    <property type="term" value="P:cytokinin biosynthetic process"/>
    <property type="evidence" value="ECO:0007669"/>
    <property type="project" value="UniProtKB-KW"/>
</dbReference>
<dbReference type="AlphaFoldDB" id="A0A6J1JNX8"/>
<protein>
    <submittedName>
        <fullName evidence="9">Uncharacterized protein LOC111486186 isoform X1</fullName>
    </submittedName>
</protein>
<keyword evidence="3" id="KW-0203">Cytokinin biosynthesis</keyword>
<evidence type="ECO:0000313" key="9">
    <source>
        <dbReference type="RefSeq" id="XP_022988988.1"/>
    </source>
</evidence>